<gene>
    <name evidence="1" type="ORF">METZ01_LOCUS507879</name>
</gene>
<reference evidence="1" key="1">
    <citation type="submission" date="2018-05" db="EMBL/GenBank/DDBJ databases">
        <authorList>
            <person name="Lanie J.A."/>
            <person name="Ng W.-L."/>
            <person name="Kazmierczak K.M."/>
            <person name="Andrzejewski T.M."/>
            <person name="Davidsen T.M."/>
            <person name="Wayne K.J."/>
            <person name="Tettelin H."/>
            <person name="Glass J.I."/>
            <person name="Rusch D."/>
            <person name="Podicherti R."/>
            <person name="Tsui H.-C.T."/>
            <person name="Winkler M.E."/>
        </authorList>
    </citation>
    <scope>NUCLEOTIDE SEQUENCE</scope>
</reference>
<protein>
    <submittedName>
        <fullName evidence="1">Uncharacterized protein</fullName>
    </submittedName>
</protein>
<organism evidence="1">
    <name type="scientific">marine metagenome</name>
    <dbReference type="NCBI Taxonomy" id="408172"/>
    <lineage>
        <taxon>unclassified sequences</taxon>
        <taxon>metagenomes</taxon>
        <taxon>ecological metagenomes</taxon>
    </lineage>
</organism>
<sequence length="22" mass="2443">MAEQRETATGLKYLWAGESFGP</sequence>
<evidence type="ECO:0000313" key="1">
    <source>
        <dbReference type="EMBL" id="SVE55025.1"/>
    </source>
</evidence>
<accession>A0A383EFB7</accession>
<dbReference type="AlphaFoldDB" id="A0A383EFB7"/>
<proteinExistence type="predicted"/>
<name>A0A383EFB7_9ZZZZ</name>
<dbReference type="EMBL" id="UINC01225111">
    <property type="protein sequence ID" value="SVE55025.1"/>
    <property type="molecule type" value="Genomic_DNA"/>
</dbReference>